<dbReference type="PANTHER" id="PTHR11035:SF3">
    <property type="entry name" value="VERY-LONG-CHAIN (3R)-3-HYDROXYACYL-COA DEHYDRATASE"/>
    <property type="match status" value="1"/>
</dbReference>
<keyword evidence="7 14" id="KW-0276">Fatty acid metabolism</keyword>
<keyword evidence="6 14" id="KW-0812">Transmembrane</keyword>
<keyword evidence="17" id="KW-1185">Reference proteome</keyword>
<evidence type="ECO:0000256" key="13">
    <source>
        <dbReference type="ARBA" id="ARBA00036671"/>
    </source>
</evidence>
<evidence type="ECO:0000256" key="5">
    <source>
        <dbReference type="ARBA" id="ARBA00022516"/>
    </source>
</evidence>
<keyword evidence="5 14" id="KW-0444">Lipid biosynthesis</keyword>
<keyword evidence="11 14" id="KW-0275">Fatty acid biosynthesis</keyword>
<comment type="pathway">
    <text evidence="2 14">Lipid metabolism; fatty acid biosynthesis.</text>
</comment>
<dbReference type="AlphaFoldDB" id="A0AAV9J8E2"/>
<dbReference type="GO" id="GO:0030148">
    <property type="term" value="P:sphingolipid biosynthetic process"/>
    <property type="evidence" value="ECO:0007669"/>
    <property type="project" value="TreeGrafter"/>
</dbReference>
<evidence type="ECO:0000256" key="11">
    <source>
        <dbReference type="ARBA" id="ARBA00023160"/>
    </source>
</evidence>
<evidence type="ECO:0000256" key="10">
    <source>
        <dbReference type="ARBA" id="ARBA00023136"/>
    </source>
</evidence>
<sequence length="232" mass="26321">MDRPGDSQQPPPKRQQEQKPVKVIPPSSRSLYLILYNCVSALLWSVVLARVLFITAIHSHRGVHVGTGQWTKWTQTLAGLEVLHAAIGLVRAPILTTVMQVASRFLLVWGIVHNFPATTSQSFAYTTMLLAWSTTEVIRYSYFAINLAYGGVPSWLTWLRYNAFFVLYPLGISSECWLVYLAIAPARSWNPAYEWVLRGVLFVYIPGSYVLFTHMMTQRRKVMRGLADKKTA</sequence>
<evidence type="ECO:0000256" key="2">
    <source>
        <dbReference type="ARBA" id="ARBA00005194"/>
    </source>
</evidence>
<evidence type="ECO:0000256" key="6">
    <source>
        <dbReference type="ARBA" id="ARBA00022692"/>
    </source>
</evidence>
<comment type="caution">
    <text evidence="14">Lacks conserved residue(s) required for the propagation of feature annotation.</text>
</comment>
<name>A0AAV9J8E2_9PEZI</name>
<feature type="transmembrane region" description="Helical" evidence="14">
    <location>
        <begin position="31"/>
        <end position="53"/>
    </location>
</feature>
<dbReference type="GO" id="GO:0102158">
    <property type="term" value="F:very-long-chain (3R)-3-hydroxyacyl-CoA dehydratase activity"/>
    <property type="evidence" value="ECO:0007669"/>
    <property type="project" value="UniProtKB-EC"/>
</dbReference>
<evidence type="ECO:0000256" key="14">
    <source>
        <dbReference type="RuleBase" id="RU363109"/>
    </source>
</evidence>
<evidence type="ECO:0000256" key="15">
    <source>
        <dbReference type="SAM" id="MobiDB-lite"/>
    </source>
</evidence>
<evidence type="ECO:0000256" key="7">
    <source>
        <dbReference type="ARBA" id="ARBA00022832"/>
    </source>
</evidence>
<evidence type="ECO:0000256" key="12">
    <source>
        <dbReference type="ARBA" id="ARBA00023239"/>
    </source>
</evidence>
<comment type="subcellular location">
    <subcellularLocation>
        <location evidence="14">Endoplasmic reticulum membrane</location>
        <topology evidence="14">Multi-pass membrane protein</topology>
    </subcellularLocation>
    <subcellularLocation>
        <location evidence="1">Membrane</location>
        <topology evidence="1">Multi-pass membrane protein</topology>
    </subcellularLocation>
</comment>
<evidence type="ECO:0000256" key="9">
    <source>
        <dbReference type="ARBA" id="ARBA00023098"/>
    </source>
</evidence>
<accession>A0AAV9J8E2</accession>
<dbReference type="GO" id="GO:0005789">
    <property type="term" value="C:endoplasmic reticulum membrane"/>
    <property type="evidence" value="ECO:0007669"/>
    <property type="project" value="UniProtKB-SubCell"/>
</dbReference>
<dbReference type="GO" id="GO:0030497">
    <property type="term" value="P:fatty acid elongation"/>
    <property type="evidence" value="ECO:0007669"/>
    <property type="project" value="TreeGrafter"/>
</dbReference>
<feature type="transmembrane region" description="Helical" evidence="14">
    <location>
        <begin position="195"/>
        <end position="214"/>
    </location>
</feature>
<comment type="function">
    <text evidence="14">Catalyzes the third of the four reactions of the long-chain fatty acids elongation cycle. This endoplasmic reticulum-bound enzymatic process, allows the addition of two carbons to the chain of long- and very long-chain fatty acids/VLCFAs per cycle. This enzyme catalyzes the dehydration of the 3-hydroxyacyl-CoA intermediate into trans-2,3-enoyl-CoA, within each cycle of fatty acid elongation. Thereby, it participates to the production of VLCFAs of different chain lengths that are involved in multiple biological processes as precursors of membrane lipids and lipid mediators.</text>
</comment>
<dbReference type="EC" id="4.2.1.134" evidence="4 14"/>
<organism evidence="16 17">
    <name type="scientific">Oleoguttula mirabilis</name>
    <dbReference type="NCBI Taxonomy" id="1507867"/>
    <lineage>
        <taxon>Eukaryota</taxon>
        <taxon>Fungi</taxon>
        <taxon>Dikarya</taxon>
        <taxon>Ascomycota</taxon>
        <taxon>Pezizomycotina</taxon>
        <taxon>Dothideomycetes</taxon>
        <taxon>Dothideomycetidae</taxon>
        <taxon>Mycosphaerellales</taxon>
        <taxon>Teratosphaeriaceae</taxon>
        <taxon>Oleoguttula</taxon>
    </lineage>
</organism>
<evidence type="ECO:0000256" key="1">
    <source>
        <dbReference type="ARBA" id="ARBA00004141"/>
    </source>
</evidence>
<keyword evidence="10 14" id="KW-0472">Membrane</keyword>
<keyword evidence="9 14" id="KW-0443">Lipid metabolism</keyword>
<comment type="caution">
    <text evidence="16">The sequence shown here is derived from an EMBL/GenBank/DDBJ whole genome shotgun (WGS) entry which is preliminary data.</text>
</comment>
<evidence type="ECO:0000313" key="16">
    <source>
        <dbReference type="EMBL" id="KAK4540988.1"/>
    </source>
</evidence>
<keyword evidence="8 14" id="KW-1133">Transmembrane helix</keyword>
<evidence type="ECO:0000256" key="4">
    <source>
        <dbReference type="ARBA" id="ARBA00013122"/>
    </source>
</evidence>
<comment type="catalytic activity">
    <reaction evidence="13 14">
        <text>a very-long-chain (3R)-3-hydroxyacyl-CoA = a very-long-chain (2E)-enoyl-CoA + H2O</text>
        <dbReference type="Rhea" id="RHEA:45812"/>
        <dbReference type="ChEBI" id="CHEBI:15377"/>
        <dbReference type="ChEBI" id="CHEBI:83728"/>
        <dbReference type="ChEBI" id="CHEBI:85440"/>
        <dbReference type="EC" id="4.2.1.134"/>
    </reaction>
</comment>
<dbReference type="Pfam" id="PF04387">
    <property type="entry name" value="PTPLA"/>
    <property type="match status" value="1"/>
</dbReference>
<proteinExistence type="inferred from homology"/>
<feature type="transmembrane region" description="Helical" evidence="14">
    <location>
        <begin position="163"/>
        <end position="183"/>
    </location>
</feature>
<reference evidence="16 17" key="1">
    <citation type="submission" date="2021-11" db="EMBL/GenBank/DDBJ databases">
        <title>Black yeast isolated from Biological Soil Crust.</title>
        <authorList>
            <person name="Kurbessoian T."/>
        </authorList>
    </citation>
    <scope>NUCLEOTIDE SEQUENCE [LARGE SCALE GENOMIC DNA]</scope>
    <source>
        <strain evidence="16 17">CCFEE 5522</strain>
    </source>
</reference>
<gene>
    <name evidence="16" type="ORF">LTR36_008357</name>
</gene>
<comment type="similarity">
    <text evidence="3 14">Belongs to the very long-chain fatty acids dehydratase HACD family.</text>
</comment>
<keyword evidence="14" id="KW-0256">Endoplasmic reticulum</keyword>
<feature type="region of interest" description="Disordered" evidence="15">
    <location>
        <begin position="1"/>
        <end position="22"/>
    </location>
</feature>
<protein>
    <recommendedName>
        <fullName evidence="4 14">Very-long-chain (3R)-3-hydroxyacyl-CoA dehydratase</fullName>
        <ecNumber evidence="4 14">4.2.1.134</ecNumber>
    </recommendedName>
</protein>
<dbReference type="EMBL" id="JAVFHQ010000058">
    <property type="protein sequence ID" value="KAK4540988.1"/>
    <property type="molecule type" value="Genomic_DNA"/>
</dbReference>
<evidence type="ECO:0000313" key="17">
    <source>
        <dbReference type="Proteomes" id="UP001324427"/>
    </source>
</evidence>
<evidence type="ECO:0000256" key="8">
    <source>
        <dbReference type="ARBA" id="ARBA00022989"/>
    </source>
</evidence>
<dbReference type="PANTHER" id="PTHR11035">
    <property type="entry name" value="VERY-LONG-CHAIN (3R)-3-HYDROXYACYL-COA DEHYDRATASE"/>
    <property type="match status" value="1"/>
</dbReference>
<keyword evidence="12 14" id="KW-0456">Lyase</keyword>
<dbReference type="GO" id="GO:0042761">
    <property type="term" value="P:very long-chain fatty acid biosynthetic process"/>
    <property type="evidence" value="ECO:0007669"/>
    <property type="project" value="TreeGrafter"/>
</dbReference>
<dbReference type="Proteomes" id="UP001324427">
    <property type="component" value="Unassembled WGS sequence"/>
</dbReference>
<evidence type="ECO:0000256" key="3">
    <source>
        <dbReference type="ARBA" id="ARBA00007811"/>
    </source>
</evidence>
<dbReference type="InterPro" id="IPR007482">
    <property type="entry name" value="Tyr_Pase-like_PTPLA"/>
</dbReference>